<dbReference type="InterPro" id="IPR027417">
    <property type="entry name" value="P-loop_NTPase"/>
</dbReference>
<proteinExistence type="predicted"/>
<name>X1DZY7_9ZZZZ</name>
<organism evidence="1">
    <name type="scientific">marine sediment metagenome</name>
    <dbReference type="NCBI Taxonomy" id="412755"/>
    <lineage>
        <taxon>unclassified sequences</taxon>
        <taxon>metagenomes</taxon>
        <taxon>ecological metagenomes</taxon>
    </lineage>
</organism>
<dbReference type="SUPFAM" id="SSF52540">
    <property type="entry name" value="P-loop containing nucleoside triphosphate hydrolases"/>
    <property type="match status" value="1"/>
</dbReference>
<comment type="caution">
    <text evidence="1">The sequence shown here is derived from an EMBL/GenBank/DDBJ whole genome shotgun (WGS) entry which is preliminary data.</text>
</comment>
<dbReference type="EMBL" id="BART01032698">
    <property type="protein sequence ID" value="GAH13760.1"/>
    <property type="molecule type" value="Genomic_DNA"/>
</dbReference>
<gene>
    <name evidence="1" type="ORF">S01H4_56434</name>
</gene>
<reference evidence="1" key="1">
    <citation type="journal article" date="2014" name="Front. Microbiol.">
        <title>High frequency of phylogenetically diverse reductive dehalogenase-homologous genes in deep subseafloor sedimentary metagenomes.</title>
        <authorList>
            <person name="Kawai M."/>
            <person name="Futagami T."/>
            <person name="Toyoda A."/>
            <person name="Takaki Y."/>
            <person name="Nishi S."/>
            <person name="Hori S."/>
            <person name="Arai W."/>
            <person name="Tsubouchi T."/>
            <person name="Morono Y."/>
            <person name="Uchiyama I."/>
            <person name="Ito T."/>
            <person name="Fujiyama A."/>
            <person name="Inagaki F."/>
            <person name="Takami H."/>
        </authorList>
    </citation>
    <scope>NUCLEOTIDE SEQUENCE</scope>
    <source>
        <strain evidence="1">Expedition CK06-06</strain>
    </source>
</reference>
<dbReference type="AlphaFoldDB" id="X1DZY7"/>
<evidence type="ECO:0000313" key="1">
    <source>
        <dbReference type="EMBL" id="GAH13760.1"/>
    </source>
</evidence>
<protein>
    <recommendedName>
        <fullName evidence="2">BREX system P-loop protein BrxC</fullName>
    </recommendedName>
</protein>
<sequence length="194" mass="21882">METIRSLFAKPIDRKIEEVIKVDQANEQTVLTELEEYIVTESIGEHFRLVYDEIIQVSKSPREGIGVWVSGFFGSGKSSFAKILGYTVAAIPVCKRSASEIFKENVKDTKISGLLDVINRTLPTKAVIFDVSMDRGVRTASERITEIMYKALLRELDYAEDFDLADLEITLEDDGRLDEFCKRFEKCTVSHGGS</sequence>
<evidence type="ECO:0008006" key="2">
    <source>
        <dbReference type="Google" id="ProtNLM"/>
    </source>
</evidence>
<accession>X1DZY7</accession>
<feature type="non-terminal residue" evidence="1">
    <location>
        <position position="194"/>
    </location>
</feature>